<evidence type="ECO:0000256" key="1">
    <source>
        <dbReference type="SAM" id="SignalP"/>
    </source>
</evidence>
<feature type="signal peptide" evidence="1">
    <location>
        <begin position="1"/>
        <end position="21"/>
    </location>
</feature>
<dbReference type="Proteomes" id="UP001158050">
    <property type="component" value="Unassembled WGS sequence"/>
</dbReference>
<accession>A0ABY1R1M6</accession>
<sequence length="176" mass="20486">MKKFLPLLLLLVTSVFIFSCKDDNDDVQVQVDYPTVYDLNLNLIRNSDDYYGFNQRFDRPMLGQDIVLVYRKNNPGSNTPIWEPLPKSYFFNEGTMDYTFNFTTADVQIDLRADFNMTIKEDNNFKANFINGQTFRIVLVPAVYGNKNANTTDLHRMSYEEVIKKYNINDSKVGTL</sequence>
<keyword evidence="1" id="KW-0732">Signal</keyword>
<organism evidence="2 3">
    <name type="scientific">Epilithonimonas pallida</name>
    <dbReference type="NCBI Taxonomy" id="373671"/>
    <lineage>
        <taxon>Bacteria</taxon>
        <taxon>Pseudomonadati</taxon>
        <taxon>Bacteroidota</taxon>
        <taxon>Flavobacteriia</taxon>
        <taxon>Flavobacteriales</taxon>
        <taxon>Weeksellaceae</taxon>
        <taxon>Chryseobacterium group</taxon>
        <taxon>Epilithonimonas</taxon>
    </lineage>
</organism>
<protein>
    <recommendedName>
        <fullName evidence="4">DUF4843 domain-containing protein</fullName>
    </recommendedName>
</protein>
<reference evidence="2 3" key="1">
    <citation type="submission" date="2017-05" db="EMBL/GenBank/DDBJ databases">
        <authorList>
            <person name="Varghese N."/>
            <person name="Submissions S."/>
        </authorList>
    </citation>
    <scope>NUCLEOTIDE SEQUENCE [LARGE SCALE GENOMIC DNA]</scope>
    <source>
        <strain evidence="2 3">DSM 18015</strain>
    </source>
</reference>
<proteinExistence type="predicted"/>
<evidence type="ECO:0000313" key="2">
    <source>
        <dbReference type="EMBL" id="SMP91739.1"/>
    </source>
</evidence>
<comment type="caution">
    <text evidence="2">The sequence shown here is derived from an EMBL/GenBank/DDBJ whole genome shotgun (WGS) entry which is preliminary data.</text>
</comment>
<name>A0ABY1R1M6_9FLAO</name>
<feature type="chain" id="PRO_5046760272" description="DUF4843 domain-containing protein" evidence="1">
    <location>
        <begin position="22"/>
        <end position="176"/>
    </location>
</feature>
<evidence type="ECO:0000313" key="3">
    <source>
        <dbReference type="Proteomes" id="UP001158050"/>
    </source>
</evidence>
<evidence type="ECO:0008006" key="4">
    <source>
        <dbReference type="Google" id="ProtNLM"/>
    </source>
</evidence>
<dbReference type="EMBL" id="FXUO01000003">
    <property type="protein sequence ID" value="SMP91739.1"/>
    <property type="molecule type" value="Genomic_DNA"/>
</dbReference>
<keyword evidence="3" id="KW-1185">Reference proteome</keyword>
<dbReference type="PROSITE" id="PS51257">
    <property type="entry name" value="PROKAR_LIPOPROTEIN"/>
    <property type="match status" value="1"/>
</dbReference>
<gene>
    <name evidence="2" type="ORF">SAMN05421679_103244</name>
</gene>